<dbReference type="KEGG" id="dli:dnl_06820"/>
<dbReference type="Proteomes" id="UP000663720">
    <property type="component" value="Chromosome"/>
</dbReference>
<dbReference type="RefSeq" id="WP_207690314.1">
    <property type="nucleotide sequence ID" value="NZ_CP061799.1"/>
</dbReference>
<name>A0A975B455_9BACT</name>
<evidence type="ECO:0000313" key="2">
    <source>
        <dbReference type="Proteomes" id="UP000663720"/>
    </source>
</evidence>
<gene>
    <name evidence="1" type="ORF">dnl_06820</name>
</gene>
<accession>A0A975B455</accession>
<organism evidence="1 2">
    <name type="scientific">Desulfonema limicola</name>
    <dbReference type="NCBI Taxonomy" id="45656"/>
    <lineage>
        <taxon>Bacteria</taxon>
        <taxon>Pseudomonadati</taxon>
        <taxon>Thermodesulfobacteriota</taxon>
        <taxon>Desulfobacteria</taxon>
        <taxon>Desulfobacterales</taxon>
        <taxon>Desulfococcaceae</taxon>
        <taxon>Desulfonema</taxon>
    </lineage>
</organism>
<dbReference type="EMBL" id="CP061799">
    <property type="protein sequence ID" value="QTA78460.1"/>
    <property type="molecule type" value="Genomic_DNA"/>
</dbReference>
<sequence length="162" mass="18341">MPQGTIITKSIKRIRPLKKICSCVPQYQSIRSSINQFGQICPITISENNFLLDGHNVCQAIQETGHTSVSAVQLKLRPNIQEAWELYRLLNGKPSHQENLHKDDVALYCNPHYINNHPLDHINSIIKPASDLLKAKLIAKSFETMPFALQKSMYDILSAVLH</sequence>
<keyword evidence="2" id="KW-1185">Reference proteome</keyword>
<protein>
    <submittedName>
        <fullName evidence="1">ParB domain-containing protein</fullName>
    </submittedName>
</protein>
<dbReference type="AlphaFoldDB" id="A0A975B455"/>
<reference evidence="1" key="1">
    <citation type="journal article" date="2021" name="Microb. Physiol.">
        <title>Proteogenomic Insights into the Physiology of Marine, Sulfate-Reducing, Filamentous Desulfonema limicola and Desulfonema magnum.</title>
        <authorList>
            <person name="Schnaars V."/>
            <person name="Wohlbrand L."/>
            <person name="Scheve S."/>
            <person name="Hinrichs C."/>
            <person name="Reinhardt R."/>
            <person name="Rabus R."/>
        </authorList>
    </citation>
    <scope>NUCLEOTIDE SEQUENCE</scope>
    <source>
        <strain evidence="1">5ac10</strain>
    </source>
</reference>
<evidence type="ECO:0000313" key="1">
    <source>
        <dbReference type="EMBL" id="QTA78460.1"/>
    </source>
</evidence>
<proteinExistence type="predicted"/>
<dbReference type="InterPro" id="IPR036086">
    <property type="entry name" value="ParB/Sulfiredoxin_sf"/>
</dbReference>
<dbReference type="SUPFAM" id="SSF110849">
    <property type="entry name" value="ParB/Sulfiredoxin"/>
    <property type="match status" value="1"/>
</dbReference>